<feature type="compositionally biased region" description="Basic and acidic residues" evidence="1">
    <location>
        <begin position="26"/>
        <end position="46"/>
    </location>
</feature>
<evidence type="ECO:0000313" key="4">
    <source>
        <dbReference type="Proteomes" id="UP001152747"/>
    </source>
</evidence>
<organism evidence="3 4">
    <name type="scientific">Caenorhabditis angaria</name>
    <dbReference type="NCBI Taxonomy" id="860376"/>
    <lineage>
        <taxon>Eukaryota</taxon>
        <taxon>Metazoa</taxon>
        <taxon>Ecdysozoa</taxon>
        <taxon>Nematoda</taxon>
        <taxon>Chromadorea</taxon>
        <taxon>Rhabditida</taxon>
        <taxon>Rhabditina</taxon>
        <taxon>Rhabditomorpha</taxon>
        <taxon>Rhabditoidea</taxon>
        <taxon>Rhabditidae</taxon>
        <taxon>Peloderinae</taxon>
        <taxon>Caenorhabditis</taxon>
    </lineage>
</organism>
<dbReference type="OrthoDB" id="5817642at2759"/>
<dbReference type="Gene3D" id="1.20.1070.10">
    <property type="entry name" value="Rhodopsin 7-helix transmembrane proteins"/>
    <property type="match status" value="1"/>
</dbReference>
<feature type="transmembrane region" description="Helical" evidence="2">
    <location>
        <begin position="198"/>
        <end position="219"/>
    </location>
</feature>
<protein>
    <submittedName>
        <fullName evidence="3">Uncharacterized protein</fullName>
    </submittedName>
</protein>
<reference evidence="3" key="1">
    <citation type="submission" date="2022-11" db="EMBL/GenBank/DDBJ databases">
        <authorList>
            <person name="Kikuchi T."/>
        </authorList>
    </citation>
    <scope>NUCLEOTIDE SEQUENCE</scope>
    <source>
        <strain evidence="3">PS1010</strain>
    </source>
</reference>
<keyword evidence="2" id="KW-0812">Transmembrane</keyword>
<feature type="region of interest" description="Disordered" evidence="1">
    <location>
        <begin position="26"/>
        <end position="72"/>
    </location>
</feature>
<dbReference type="EMBL" id="CANHGI010000002">
    <property type="protein sequence ID" value="CAI5442331.1"/>
    <property type="molecule type" value="Genomic_DNA"/>
</dbReference>
<sequence length="563" mass="64155">MVETEIITRVITFFFPYGSKIEETNKWYPGDPRDYSEGHPDGHEMWGHGQTNTKTSSEEEKDDEFKGNGNDGWNWFTKMPIASTVGWELPTATPPTVVTGTTQKTSETSDDYIGLVLALYIILLIVAFGSNILVANTIKKFKWGMKMALLFHMCLVGALVCITNSLHFLATVHHLVKRSRNSDFILQLYAVIAWIDHAFNYSLLIFIMFFAIFCFKFYWNNKTRRVDWGRSYIIYAVISSWILSFLFAFFSAFFECDSHIGDDRCIRVICATSNIFSSIFTELLTRVRIVVPIIIILLIIFSVRVGSSKQKRESVGNIEGADIHGDSELMLVCSLLFAIYEFAMLIPQLFQFFCISPLVTVCAYHFCVLIATLATPIAIITISRKTRSRFLAIYTCSTSRTAPQGSFAHVAKKYKDNNQSENENDHKSRRQSTISLVSQEHHNESNDEWRLNKDVLNVIEEEGEPPKYEEATKRQISHSASSVKKVPIQELSVGGRRATFSHSQSISTEHGLNGRRFSNYTLPPIDDNNRYMVEFTQHGTRDIQMKISKMQKGMSIQVKPANE</sequence>
<gene>
    <name evidence="3" type="ORF">CAMP_LOCUS4968</name>
</gene>
<evidence type="ECO:0000313" key="3">
    <source>
        <dbReference type="EMBL" id="CAI5442331.1"/>
    </source>
</evidence>
<feature type="transmembrane region" description="Helical" evidence="2">
    <location>
        <begin position="289"/>
        <end position="307"/>
    </location>
</feature>
<dbReference type="AlphaFoldDB" id="A0A9P1MZU1"/>
<dbReference type="SUPFAM" id="SSF81321">
    <property type="entry name" value="Family A G protein-coupled receptor-like"/>
    <property type="match status" value="1"/>
</dbReference>
<feature type="region of interest" description="Disordered" evidence="1">
    <location>
        <begin position="416"/>
        <end position="447"/>
    </location>
</feature>
<feature type="compositionally biased region" description="Basic and acidic residues" evidence="1">
    <location>
        <begin position="416"/>
        <end position="426"/>
    </location>
</feature>
<dbReference type="Proteomes" id="UP001152747">
    <property type="component" value="Unassembled WGS sequence"/>
</dbReference>
<keyword evidence="4" id="KW-1185">Reference proteome</keyword>
<feature type="transmembrane region" description="Helical" evidence="2">
    <location>
        <begin position="231"/>
        <end position="254"/>
    </location>
</feature>
<feature type="transmembrane region" description="Helical" evidence="2">
    <location>
        <begin position="112"/>
        <end position="135"/>
    </location>
</feature>
<feature type="transmembrane region" description="Helical" evidence="2">
    <location>
        <begin position="147"/>
        <end position="170"/>
    </location>
</feature>
<accession>A0A9P1MZU1</accession>
<evidence type="ECO:0000256" key="2">
    <source>
        <dbReference type="SAM" id="Phobius"/>
    </source>
</evidence>
<feature type="transmembrane region" description="Helical" evidence="2">
    <location>
        <begin position="358"/>
        <end position="382"/>
    </location>
</feature>
<proteinExistence type="predicted"/>
<keyword evidence="2" id="KW-0472">Membrane</keyword>
<comment type="caution">
    <text evidence="3">The sequence shown here is derived from an EMBL/GenBank/DDBJ whole genome shotgun (WGS) entry which is preliminary data.</text>
</comment>
<evidence type="ECO:0000256" key="1">
    <source>
        <dbReference type="SAM" id="MobiDB-lite"/>
    </source>
</evidence>
<name>A0A9P1MZU1_9PELO</name>
<keyword evidence="2" id="KW-1133">Transmembrane helix</keyword>
<feature type="transmembrane region" description="Helical" evidence="2">
    <location>
        <begin position="328"/>
        <end position="346"/>
    </location>
</feature>